<feature type="region of interest" description="Disordered" evidence="1">
    <location>
        <begin position="424"/>
        <end position="467"/>
    </location>
</feature>
<accession>A0A6S6VRG8</accession>
<feature type="region of interest" description="Disordered" evidence="1">
    <location>
        <begin position="569"/>
        <end position="607"/>
    </location>
</feature>
<dbReference type="GO" id="GO:0005634">
    <property type="term" value="C:nucleus"/>
    <property type="evidence" value="ECO:0007669"/>
    <property type="project" value="InterPro"/>
</dbReference>
<feature type="compositionally biased region" description="Acidic residues" evidence="1">
    <location>
        <begin position="98"/>
        <end position="113"/>
    </location>
</feature>
<dbReference type="Pfam" id="PF10384">
    <property type="entry name" value="Scm3"/>
    <property type="match status" value="1"/>
</dbReference>
<dbReference type="AlphaFoldDB" id="A0A6S6VRG8"/>
<feature type="region of interest" description="Disordered" evidence="1">
    <location>
        <begin position="713"/>
        <end position="756"/>
    </location>
</feature>
<feature type="compositionally biased region" description="Basic and acidic residues" evidence="1">
    <location>
        <begin position="121"/>
        <end position="134"/>
    </location>
</feature>
<feature type="compositionally biased region" description="Polar residues" evidence="1">
    <location>
        <begin position="428"/>
        <end position="454"/>
    </location>
</feature>
<evidence type="ECO:0000313" key="2">
    <source>
        <dbReference type="EMBL" id="CAE7000647.1"/>
    </source>
</evidence>
<organism evidence="2 3">
    <name type="scientific">Pyrenophora teres f. teres</name>
    <dbReference type="NCBI Taxonomy" id="97479"/>
    <lineage>
        <taxon>Eukaryota</taxon>
        <taxon>Fungi</taxon>
        <taxon>Dikarya</taxon>
        <taxon>Ascomycota</taxon>
        <taxon>Pezizomycotina</taxon>
        <taxon>Dothideomycetes</taxon>
        <taxon>Pleosporomycetidae</taxon>
        <taxon>Pleosporales</taxon>
        <taxon>Pleosporineae</taxon>
        <taxon>Pleosporaceae</taxon>
        <taxon>Pyrenophora</taxon>
    </lineage>
</organism>
<dbReference type="Proteomes" id="UP000472372">
    <property type="component" value="Chromosome 1"/>
</dbReference>
<protein>
    <submittedName>
        <fullName evidence="2">Scm3 multi-domain protein</fullName>
    </submittedName>
</protein>
<dbReference type="GO" id="GO:0046982">
    <property type="term" value="F:protein heterodimerization activity"/>
    <property type="evidence" value="ECO:0007669"/>
    <property type="project" value="InterPro"/>
</dbReference>
<sequence>MEPPAKRMRILQSVEVDEENEEYINAKRKQQQMFKGRLESIFDKYGSMHESMSDEIDMKLNRVVVDRGHLRRLKRQVNRKETMLLDTLGLTVGHEPEEQCEDEENVEDSEDELALTQPVKSKGERSGQDKHGEAIKPAQDNAQYSDSSHPASYQPYPSATSIPQLTSPQAPNTPNPPANLLQLVQFPQTPAGQQAQTAFYTTLTQTINQAIHQAVVPLFASLLPSNVPIPFATAAPQPTTPITTSDKIAPATDPKWFFPPLSAEGNYNPVAQSSPLPILPAYTAVPAAQEAVIEQDGDGAPQQAREEQAVDHQPTMKQMISSNESTGNLVGARIHQSSPARPRRSSPRVEIQRRMPRSMVKKYHFTQEDDVYISKRRLIDGMTWPDIKASKKKWEQWPLKALHNRWSRIKNNNLHVQEAPVVHMGGPVQSNDDSSVAQAETPSTQTHHLPTPSSSEHEDNQKDNVESTLEEGNYNILSSSAHFDEDERDLLSLAGDDLAEDQLLMPREEDTPDPVPEDVVIPSIETRDFIDEDQLQQDLLASLPMRGATLTPTLPVPVKVKIEPVISSPVSTREPDKAPINFGVVPGSEADDDEDGSAKTDPTTPMITSEPYTCSTCHEPSIGAQSLVPHQQNSDATHNVVHAKSSSIDLVDDDNLSTPATPQIKRETSTPPANFLSTLQTPMAQSKRLLMLDSSGSKYASKANRKTYLKQIKQSWTRKNSPAPKSVAKRKSFPSLGARKRAWVDDDDDDMDELAM</sequence>
<dbReference type="InterPro" id="IPR009072">
    <property type="entry name" value="Histone-fold"/>
</dbReference>
<dbReference type="GO" id="GO:0042393">
    <property type="term" value="F:histone binding"/>
    <property type="evidence" value="ECO:0007669"/>
    <property type="project" value="InterPro"/>
</dbReference>
<feature type="compositionally biased region" description="Basic and acidic residues" evidence="1">
    <location>
        <begin position="455"/>
        <end position="465"/>
    </location>
</feature>
<gene>
    <name evidence="2" type="ORF">PTTW11_01113</name>
</gene>
<feature type="compositionally biased region" description="Acidic residues" evidence="1">
    <location>
        <begin position="745"/>
        <end position="756"/>
    </location>
</feature>
<dbReference type="InterPro" id="IPR018465">
    <property type="entry name" value="Scm3/HJURP"/>
</dbReference>
<evidence type="ECO:0000313" key="3">
    <source>
        <dbReference type="Proteomes" id="UP000472372"/>
    </source>
</evidence>
<feature type="compositionally biased region" description="Polar residues" evidence="1">
    <location>
        <begin position="140"/>
        <end position="167"/>
    </location>
</feature>
<feature type="region of interest" description="Disordered" evidence="1">
    <location>
        <begin position="90"/>
        <end position="180"/>
    </location>
</feature>
<reference evidence="2" key="1">
    <citation type="submission" date="2021-02" db="EMBL/GenBank/DDBJ databases">
        <authorList>
            <person name="Syme A R."/>
            <person name="Syme A R."/>
            <person name="Moolhuijzen P."/>
        </authorList>
    </citation>
    <scope>NUCLEOTIDE SEQUENCE</scope>
    <source>
        <strain evidence="2">W1-1</strain>
    </source>
</reference>
<dbReference type="Gene3D" id="1.10.20.10">
    <property type="entry name" value="Histone, subunit A"/>
    <property type="match status" value="1"/>
</dbReference>
<proteinExistence type="predicted"/>
<name>A0A6S6VRG8_9PLEO</name>
<dbReference type="EMBL" id="HG992977">
    <property type="protein sequence ID" value="CAE7000647.1"/>
    <property type="molecule type" value="Genomic_DNA"/>
</dbReference>
<feature type="region of interest" description="Disordered" evidence="1">
    <location>
        <begin position="650"/>
        <end position="674"/>
    </location>
</feature>
<evidence type="ECO:0000256" key="1">
    <source>
        <dbReference type="SAM" id="MobiDB-lite"/>
    </source>
</evidence>